<comment type="caution">
    <text evidence="2">The sequence shown here is derived from an EMBL/GenBank/DDBJ whole genome shotgun (WGS) entry which is preliminary data.</text>
</comment>
<dbReference type="RefSeq" id="WP_124975092.1">
    <property type="nucleotide sequence ID" value="NZ_BFFP01000005.1"/>
</dbReference>
<dbReference type="Gene3D" id="3.30.420.40">
    <property type="match status" value="2"/>
</dbReference>
<keyword evidence="2" id="KW-0418">Kinase</keyword>
<proteinExistence type="inferred from homology"/>
<dbReference type="PANTHER" id="PTHR18964:SF170">
    <property type="entry name" value="SUGAR KINASE"/>
    <property type="match status" value="1"/>
</dbReference>
<organism evidence="2 3">
    <name type="scientific">Ligilactobacillus salitolerans</name>
    <dbReference type="NCBI Taxonomy" id="1808352"/>
    <lineage>
        <taxon>Bacteria</taxon>
        <taxon>Bacillati</taxon>
        <taxon>Bacillota</taxon>
        <taxon>Bacilli</taxon>
        <taxon>Lactobacillales</taxon>
        <taxon>Lactobacillaceae</taxon>
        <taxon>Ligilactobacillus</taxon>
    </lineage>
</organism>
<protein>
    <submittedName>
        <fullName evidence="2">Transcriptional regulator / sugar kinase NagC</fullName>
    </submittedName>
</protein>
<dbReference type="AlphaFoldDB" id="A0A401IR76"/>
<dbReference type="OrthoDB" id="9795247at2"/>
<dbReference type="Proteomes" id="UP000286848">
    <property type="component" value="Unassembled WGS sequence"/>
</dbReference>
<accession>A0A401IR76</accession>
<dbReference type="Pfam" id="PF00480">
    <property type="entry name" value="ROK"/>
    <property type="match status" value="1"/>
</dbReference>
<gene>
    <name evidence="2" type="primary">nagC</name>
    <name evidence="2" type="ORF">LFYK43_04990</name>
</gene>
<dbReference type="EMBL" id="BFFP01000005">
    <property type="protein sequence ID" value="GBG94040.1"/>
    <property type="molecule type" value="Genomic_DNA"/>
</dbReference>
<keyword evidence="2" id="KW-0808">Transferase</keyword>
<evidence type="ECO:0000313" key="3">
    <source>
        <dbReference type="Proteomes" id="UP000286848"/>
    </source>
</evidence>
<reference evidence="2 3" key="1">
    <citation type="journal article" date="2019" name="Int. J. Syst. Evol. Microbiol.">
        <title>Lactobacillus salitolerans sp. nov., a novel lactic acid bacterium isolated from spent mushroom substrates.</title>
        <authorList>
            <person name="Tohno M."/>
            <person name="Tanizawa Y."/>
            <person name="Kojima Y."/>
            <person name="Sakamoto M."/>
            <person name="Nakamura Y."/>
            <person name="Ohkuma M."/>
            <person name="Kobayashi H."/>
        </authorList>
    </citation>
    <scope>NUCLEOTIDE SEQUENCE [LARGE SCALE GENOMIC DNA]</scope>
    <source>
        <strain evidence="2 3">YK43</strain>
    </source>
</reference>
<dbReference type="SUPFAM" id="SSF53067">
    <property type="entry name" value="Actin-like ATPase domain"/>
    <property type="match status" value="1"/>
</dbReference>
<dbReference type="InterPro" id="IPR000600">
    <property type="entry name" value="ROK"/>
</dbReference>
<dbReference type="InterPro" id="IPR043129">
    <property type="entry name" value="ATPase_NBD"/>
</dbReference>
<evidence type="ECO:0000313" key="2">
    <source>
        <dbReference type="EMBL" id="GBG94040.1"/>
    </source>
</evidence>
<dbReference type="PANTHER" id="PTHR18964">
    <property type="entry name" value="ROK (REPRESSOR, ORF, KINASE) FAMILY"/>
    <property type="match status" value="1"/>
</dbReference>
<dbReference type="GO" id="GO:0016301">
    <property type="term" value="F:kinase activity"/>
    <property type="evidence" value="ECO:0007669"/>
    <property type="project" value="UniProtKB-KW"/>
</dbReference>
<keyword evidence="3" id="KW-1185">Reference proteome</keyword>
<evidence type="ECO:0000256" key="1">
    <source>
        <dbReference type="ARBA" id="ARBA00006479"/>
    </source>
</evidence>
<sequence length="299" mass="32478">MMGEDKKNFLAIDIGGTFIKTALVDEQGLVTDRQEIENKFADKESFLEGLTQIIEQNVHQISGVGLSIPGVVDVKRQVIVSSARLAYLENVEFLDELAGKYQVPFVIENDGNCAALAEKRCGNLKGVANGAMIVLGTGLGAAVFVQDQLVHGAHFVAGEPSFMVLDDSATGRAKTAADLSVTEMVKQISLHLQLPEPYTGQAVFKQIQEGEPFAVGEFNHFCRHVATIIYNIQTILDLEQVVIGGGISRQPLLIEKINESLLEYFESDPLAHRTMTMPLVVAARLYNDANLVGAVVPLI</sequence>
<name>A0A401IR76_9LACO</name>
<dbReference type="CDD" id="cd24152">
    <property type="entry name" value="ASKHA_NBD_ROK-like"/>
    <property type="match status" value="1"/>
</dbReference>
<comment type="similarity">
    <text evidence="1">Belongs to the ROK (NagC/XylR) family.</text>
</comment>